<keyword evidence="3" id="KW-1185">Reference proteome</keyword>
<evidence type="ECO:0008006" key="4">
    <source>
        <dbReference type="Google" id="ProtNLM"/>
    </source>
</evidence>
<feature type="region of interest" description="Disordered" evidence="1">
    <location>
        <begin position="23"/>
        <end position="57"/>
    </location>
</feature>
<dbReference type="PROSITE" id="PS51257">
    <property type="entry name" value="PROKAR_LIPOPROTEIN"/>
    <property type="match status" value="1"/>
</dbReference>
<dbReference type="EMBL" id="JADPVI010000001">
    <property type="protein sequence ID" value="MBF8456757.1"/>
    <property type="molecule type" value="Genomic_DNA"/>
</dbReference>
<reference evidence="2 3" key="1">
    <citation type="submission" date="2020-11" db="EMBL/GenBank/DDBJ databases">
        <title>Kaistella gelatinilytica sp. nov., a flavobacterium isolated from Antarctic Soil.</title>
        <authorList>
            <person name="Li J."/>
        </authorList>
    </citation>
    <scope>NUCLEOTIDE SEQUENCE [LARGE SCALE GENOMIC DNA]</scope>
    <source>
        <strain evidence="2 3">G5-32</strain>
    </source>
</reference>
<proteinExistence type="predicted"/>
<sequence>MKKLILSAILGLAILVSCEKKQETVTDENNNMAKTERNASEEHATEDHEKSEDHDKSVKLELNKGEKWPVNNEMKPFITETETLLNSYKPENGDYKMLATNLNAANEKLVKSCTMTGTPHENLHVWLAPHMKEIEKLQKADNREDANKIVGELKESMEKYHEYFN</sequence>
<evidence type="ECO:0000313" key="3">
    <source>
        <dbReference type="Proteomes" id="UP000660070"/>
    </source>
</evidence>
<protein>
    <recommendedName>
        <fullName evidence="4">Lipoprotein</fullName>
    </recommendedName>
</protein>
<evidence type="ECO:0000313" key="2">
    <source>
        <dbReference type="EMBL" id="MBF8456757.1"/>
    </source>
</evidence>
<accession>A0ABS0FAN6</accession>
<organism evidence="2 3">
    <name type="scientific">Kaistella gelatinilytica</name>
    <dbReference type="NCBI Taxonomy" id="2787636"/>
    <lineage>
        <taxon>Bacteria</taxon>
        <taxon>Pseudomonadati</taxon>
        <taxon>Bacteroidota</taxon>
        <taxon>Flavobacteriia</taxon>
        <taxon>Flavobacteriales</taxon>
        <taxon>Weeksellaceae</taxon>
        <taxon>Chryseobacterium group</taxon>
        <taxon>Kaistella</taxon>
    </lineage>
</organism>
<dbReference type="RefSeq" id="WP_196079257.1">
    <property type="nucleotide sequence ID" value="NZ_JADPVI010000001.1"/>
</dbReference>
<name>A0ABS0FAN6_9FLAO</name>
<comment type="caution">
    <text evidence="2">The sequence shown here is derived from an EMBL/GenBank/DDBJ whole genome shotgun (WGS) entry which is preliminary data.</text>
</comment>
<gene>
    <name evidence="2" type="ORF">IV494_06130</name>
</gene>
<dbReference type="Proteomes" id="UP000660070">
    <property type="component" value="Unassembled WGS sequence"/>
</dbReference>
<feature type="compositionally biased region" description="Basic and acidic residues" evidence="1">
    <location>
        <begin position="34"/>
        <end position="57"/>
    </location>
</feature>
<evidence type="ECO:0000256" key="1">
    <source>
        <dbReference type="SAM" id="MobiDB-lite"/>
    </source>
</evidence>